<dbReference type="EMBL" id="JAVRHQ010000042">
    <property type="protein sequence ID" value="MDT0644900.1"/>
    <property type="molecule type" value="Genomic_DNA"/>
</dbReference>
<accession>A0ABU3CEX2</accession>
<proteinExistence type="predicted"/>
<gene>
    <name evidence="1" type="ORF">RM553_18830</name>
</gene>
<dbReference type="Proteomes" id="UP001262889">
    <property type="component" value="Unassembled WGS sequence"/>
</dbReference>
<name>A0ABU3CEX2_9FLAO</name>
<comment type="caution">
    <text evidence="1">The sequence shown here is derived from an EMBL/GenBank/DDBJ whole genome shotgun (WGS) entry which is preliminary data.</text>
</comment>
<evidence type="ECO:0000313" key="2">
    <source>
        <dbReference type="Proteomes" id="UP001262889"/>
    </source>
</evidence>
<organism evidence="1 2">
    <name type="scientific">Autumnicola tepida</name>
    <dbReference type="NCBI Taxonomy" id="3075595"/>
    <lineage>
        <taxon>Bacteria</taxon>
        <taxon>Pseudomonadati</taxon>
        <taxon>Bacteroidota</taxon>
        <taxon>Flavobacteriia</taxon>
        <taxon>Flavobacteriales</taxon>
        <taxon>Flavobacteriaceae</taxon>
        <taxon>Autumnicola</taxon>
    </lineage>
</organism>
<reference evidence="1 2" key="1">
    <citation type="submission" date="2023-09" db="EMBL/GenBank/DDBJ databases">
        <authorList>
            <person name="Rey-Velasco X."/>
        </authorList>
    </citation>
    <scope>NUCLEOTIDE SEQUENCE [LARGE SCALE GENOMIC DNA]</scope>
    <source>
        <strain evidence="1 2">F363</strain>
    </source>
</reference>
<sequence length="139" mass="16710">MASLIFCHRILRLSYSNLNLLKMYYTMVDTRPEERMLEDVVIKNRIGIRECIKQELNKWQENCPDFQKWPLYLQEPLIAVEYNLSFWLRKNNYDNCYNCELANVNLYYDCLYVSSNSKATNDLLLAQKDCIERYLIAEI</sequence>
<keyword evidence="2" id="KW-1185">Reference proteome</keyword>
<evidence type="ECO:0000313" key="1">
    <source>
        <dbReference type="EMBL" id="MDT0644900.1"/>
    </source>
</evidence>
<protein>
    <submittedName>
        <fullName evidence="1">Uncharacterized protein</fullName>
    </submittedName>
</protein>
<dbReference type="RefSeq" id="WP_311536515.1">
    <property type="nucleotide sequence ID" value="NZ_JAVRHQ010000042.1"/>
</dbReference>